<proteinExistence type="inferred from homology"/>
<name>A0ABP9FEZ4_9GAMM</name>
<dbReference type="Proteomes" id="UP001499988">
    <property type="component" value="Unassembled WGS sequence"/>
</dbReference>
<protein>
    <submittedName>
        <fullName evidence="4">Rsd/AlgQ family anti-sigma factor</fullName>
    </submittedName>
</protein>
<evidence type="ECO:0000256" key="3">
    <source>
        <dbReference type="RuleBase" id="RU004409"/>
    </source>
</evidence>
<accession>A0ABP9FEZ4</accession>
<keyword evidence="5" id="KW-1185">Reference proteome</keyword>
<organism evidence="4 5">
    <name type="scientific">Ferrimonas pelagia</name>
    <dbReference type="NCBI Taxonomy" id="1177826"/>
    <lineage>
        <taxon>Bacteria</taxon>
        <taxon>Pseudomonadati</taxon>
        <taxon>Pseudomonadota</taxon>
        <taxon>Gammaproteobacteria</taxon>
        <taxon>Alteromonadales</taxon>
        <taxon>Ferrimonadaceae</taxon>
        <taxon>Ferrimonas</taxon>
    </lineage>
</organism>
<keyword evidence="1 3" id="KW-0805">Transcription regulation</keyword>
<dbReference type="Pfam" id="PF04353">
    <property type="entry name" value="Rsd_AlgQ"/>
    <property type="match status" value="1"/>
</dbReference>
<gene>
    <name evidence="4" type="ORF">GCM10023333_37730</name>
</gene>
<evidence type="ECO:0000256" key="1">
    <source>
        <dbReference type="ARBA" id="ARBA00023015"/>
    </source>
</evidence>
<reference evidence="5" key="1">
    <citation type="journal article" date="2019" name="Int. J. Syst. Evol. Microbiol.">
        <title>The Global Catalogue of Microorganisms (GCM) 10K type strain sequencing project: providing services to taxonomists for standard genome sequencing and annotation.</title>
        <authorList>
            <consortium name="The Broad Institute Genomics Platform"/>
            <consortium name="The Broad Institute Genome Sequencing Center for Infectious Disease"/>
            <person name="Wu L."/>
            <person name="Ma J."/>
        </authorList>
    </citation>
    <scope>NUCLEOTIDE SEQUENCE [LARGE SCALE GENOMIC DNA]</scope>
    <source>
        <strain evidence="5">JCM 18401</strain>
    </source>
</reference>
<dbReference type="Gene3D" id="1.20.120.1370">
    <property type="entry name" value="Regulator of RNA polymerase sigma(70) subunit, domain 4"/>
    <property type="match status" value="1"/>
</dbReference>
<dbReference type="EMBL" id="BAABJZ010000103">
    <property type="protein sequence ID" value="GAA4900317.1"/>
    <property type="molecule type" value="Genomic_DNA"/>
</dbReference>
<dbReference type="InterPro" id="IPR038309">
    <property type="entry name" value="Rsd/AlgQ_sf"/>
</dbReference>
<dbReference type="NCBIfam" id="NF008723">
    <property type="entry name" value="PRK11718.1"/>
    <property type="match status" value="1"/>
</dbReference>
<dbReference type="PIRSF" id="PIRSF016548">
    <property type="entry name" value="Rsd_AlgQ"/>
    <property type="match status" value="1"/>
</dbReference>
<sequence>MEEDDAMLTKLEHAVNAWGGANKLVDQWLENRRELLITYCQLAGLPPYDKADGALPSEEQIKSFCNQLVDYVSAGHFEVYDQVASACERNGKKSMALAETLLPQISASTDIALDFNDKYTNGVDEETLMQLDQELSQLGQAMEERFELEDRLLETLHSHHSEAEAS</sequence>
<evidence type="ECO:0000313" key="4">
    <source>
        <dbReference type="EMBL" id="GAA4900317.1"/>
    </source>
</evidence>
<evidence type="ECO:0000313" key="5">
    <source>
        <dbReference type="Proteomes" id="UP001499988"/>
    </source>
</evidence>
<evidence type="ECO:0000256" key="2">
    <source>
        <dbReference type="ARBA" id="ARBA00023163"/>
    </source>
</evidence>
<keyword evidence="2 3" id="KW-0804">Transcription</keyword>
<comment type="caution">
    <text evidence="4">The sequence shown here is derived from an EMBL/GenBank/DDBJ whole genome shotgun (WGS) entry which is preliminary data.</text>
</comment>
<comment type="similarity">
    <text evidence="3">Belongs to the Rsd/AlgQ family.</text>
</comment>
<dbReference type="InterPro" id="IPR007448">
    <property type="entry name" value="Sigma70_reg_Rsd_AlgQ"/>
</dbReference>